<accession>A0AAJ0MTH0</accession>
<organism evidence="3 4">
    <name type="scientific">Neurospora hispaniola</name>
    <dbReference type="NCBI Taxonomy" id="588809"/>
    <lineage>
        <taxon>Eukaryota</taxon>
        <taxon>Fungi</taxon>
        <taxon>Dikarya</taxon>
        <taxon>Ascomycota</taxon>
        <taxon>Pezizomycotina</taxon>
        <taxon>Sordariomycetes</taxon>
        <taxon>Sordariomycetidae</taxon>
        <taxon>Sordariales</taxon>
        <taxon>Sordariaceae</taxon>
        <taxon>Neurospora</taxon>
    </lineage>
</organism>
<feature type="region of interest" description="Disordered" evidence="1">
    <location>
        <begin position="336"/>
        <end position="372"/>
    </location>
</feature>
<evidence type="ECO:0000256" key="1">
    <source>
        <dbReference type="SAM" id="MobiDB-lite"/>
    </source>
</evidence>
<feature type="domain" description="Calcineurin-like phosphoesterase" evidence="2">
    <location>
        <begin position="33"/>
        <end position="240"/>
    </location>
</feature>
<comment type="caution">
    <text evidence="3">The sequence shown here is derived from an EMBL/GenBank/DDBJ whole genome shotgun (WGS) entry which is preliminary data.</text>
</comment>
<dbReference type="Proteomes" id="UP001285908">
    <property type="component" value="Unassembled WGS sequence"/>
</dbReference>
<name>A0AAJ0MTH0_9PEZI</name>
<feature type="region of interest" description="Disordered" evidence="1">
    <location>
        <begin position="1"/>
        <end position="32"/>
    </location>
</feature>
<evidence type="ECO:0000259" key="2">
    <source>
        <dbReference type="Pfam" id="PF00149"/>
    </source>
</evidence>
<dbReference type="CDD" id="cd07379">
    <property type="entry name" value="MPP_239FB"/>
    <property type="match status" value="1"/>
</dbReference>
<dbReference type="PANTHER" id="PTHR12905:SF0">
    <property type="entry name" value="CALCINEURIN-LIKE PHOSPHOESTERASE DOMAIN-CONTAINING PROTEIN"/>
    <property type="match status" value="1"/>
</dbReference>
<dbReference type="Gene3D" id="3.60.21.10">
    <property type="match status" value="1"/>
</dbReference>
<protein>
    <submittedName>
        <fullName evidence="3">Metallo-dependent phosphatase-like protein</fullName>
    </submittedName>
</protein>
<dbReference type="PANTHER" id="PTHR12905">
    <property type="entry name" value="METALLOPHOSPHOESTERASE"/>
    <property type="match status" value="1"/>
</dbReference>
<dbReference type="SUPFAM" id="SSF56300">
    <property type="entry name" value="Metallo-dependent phosphatases"/>
    <property type="match status" value="1"/>
</dbReference>
<dbReference type="GO" id="GO:0016787">
    <property type="term" value="F:hydrolase activity"/>
    <property type="evidence" value="ECO:0007669"/>
    <property type="project" value="InterPro"/>
</dbReference>
<evidence type="ECO:0000313" key="3">
    <source>
        <dbReference type="EMBL" id="KAK3495386.1"/>
    </source>
</evidence>
<feature type="compositionally biased region" description="Basic and acidic residues" evidence="1">
    <location>
        <begin position="336"/>
        <end position="361"/>
    </location>
</feature>
<dbReference type="InterPro" id="IPR051693">
    <property type="entry name" value="UPF0046_metallophosphoest"/>
</dbReference>
<evidence type="ECO:0000313" key="4">
    <source>
        <dbReference type="Proteomes" id="UP001285908"/>
    </source>
</evidence>
<gene>
    <name evidence="3" type="ORF">B0T23DRAFT_378628</name>
</gene>
<keyword evidence="4" id="KW-1185">Reference proteome</keyword>
<dbReference type="EMBL" id="JAULSX010000003">
    <property type="protein sequence ID" value="KAK3495386.1"/>
    <property type="molecule type" value="Genomic_DNA"/>
</dbReference>
<dbReference type="InterPro" id="IPR004843">
    <property type="entry name" value="Calcineurin-like_PHP"/>
</dbReference>
<sequence>MTTSTTSPPDPTTSTSTASTSTSTSPSPTIPTRLLLLSDTHIRSRSKNPLPFPIPSTPVDIVIHAGDITDSSTLSEFRLCLSYLRQLNAPLKLIIAGNHDYTLDLPASTQFIPSQSHSQKRKNDLGHPGEAHHLLSSFQSEGIYYLQEGTHTFTLSNNAKLTVYASPATPAFGSQGFQYTQQEGHVFDIPPKADIVISHGPPRGVLDVSRLTRASCGSVELWEAVKRTKPKLHVFGHIHEAWGAAVVKWKSDCKNGNEEVECAKVLADRRGVEEGWKDSKEERKRKEEKVDKIVRDGYYHLKYDGDEDTEQTLFVNAAVMYAPGYVPWLVDVELPRSDGDGNEKSTMADERNGETNTRPRECLSTSLQHLEL</sequence>
<proteinExistence type="predicted"/>
<reference evidence="3 4" key="1">
    <citation type="journal article" date="2023" name="Mol. Phylogenet. Evol.">
        <title>Genome-scale phylogeny and comparative genomics of the fungal order Sordariales.</title>
        <authorList>
            <person name="Hensen N."/>
            <person name="Bonometti L."/>
            <person name="Westerberg I."/>
            <person name="Brannstrom I.O."/>
            <person name="Guillou S."/>
            <person name="Cros-Aarteil S."/>
            <person name="Calhoun S."/>
            <person name="Haridas S."/>
            <person name="Kuo A."/>
            <person name="Mondo S."/>
            <person name="Pangilinan J."/>
            <person name="Riley R."/>
            <person name="LaButti K."/>
            <person name="Andreopoulos B."/>
            <person name="Lipzen A."/>
            <person name="Chen C."/>
            <person name="Yan M."/>
            <person name="Daum C."/>
            <person name="Ng V."/>
            <person name="Clum A."/>
            <person name="Steindorff A."/>
            <person name="Ohm R.A."/>
            <person name="Martin F."/>
            <person name="Silar P."/>
            <person name="Natvig D.O."/>
            <person name="Lalanne C."/>
            <person name="Gautier V."/>
            <person name="Ament-Velasquez S.L."/>
            <person name="Kruys A."/>
            <person name="Hutchinson M.I."/>
            <person name="Powell A.J."/>
            <person name="Barry K."/>
            <person name="Miller A.N."/>
            <person name="Grigoriev I.V."/>
            <person name="Debuchy R."/>
            <person name="Gladieux P."/>
            <person name="Hiltunen Thoren M."/>
            <person name="Johannesson H."/>
        </authorList>
    </citation>
    <scope>NUCLEOTIDE SEQUENCE [LARGE SCALE GENOMIC DNA]</scope>
    <source>
        <strain evidence="3 4">FGSC 10403</strain>
    </source>
</reference>
<feature type="compositionally biased region" description="Polar residues" evidence="1">
    <location>
        <begin position="363"/>
        <end position="372"/>
    </location>
</feature>
<dbReference type="AlphaFoldDB" id="A0AAJ0MTH0"/>
<dbReference type="Pfam" id="PF00149">
    <property type="entry name" value="Metallophos"/>
    <property type="match status" value="1"/>
</dbReference>
<dbReference type="GeneID" id="87874731"/>
<dbReference type="RefSeq" id="XP_062694815.1">
    <property type="nucleotide sequence ID" value="XM_062837109.1"/>
</dbReference>
<dbReference type="InterPro" id="IPR029052">
    <property type="entry name" value="Metallo-depent_PP-like"/>
</dbReference>